<comment type="subcellular location">
    <subcellularLocation>
        <location evidence="1">Cell junction</location>
        <location evidence="1">Adherens junction</location>
    </subcellularLocation>
    <subcellularLocation>
        <location evidence="5">Cell projection</location>
        <location evidence="5">Rhabdomere</location>
    </subcellularLocation>
</comment>
<dbReference type="SMART" id="SM00295">
    <property type="entry name" value="B41"/>
    <property type="match status" value="1"/>
</dbReference>
<dbReference type="SMART" id="SM01196">
    <property type="entry name" value="FERM_C"/>
    <property type="match status" value="1"/>
</dbReference>
<evidence type="ECO:0000256" key="1">
    <source>
        <dbReference type="ARBA" id="ARBA00004536"/>
    </source>
</evidence>
<dbReference type="InterPro" id="IPR019748">
    <property type="entry name" value="FERM_central"/>
</dbReference>
<evidence type="ECO:0000256" key="5">
    <source>
        <dbReference type="ARBA" id="ARBA00043944"/>
    </source>
</evidence>
<dbReference type="GO" id="GO:0016028">
    <property type="term" value="C:rhabdomere"/>
    <property type="evidence" value="ECO:0007669"/>
    <property type="project" value="UniProtKB-SubCell"/>
</dbReference>
<dbReference type="Pfam" id="PF09379">
    <property type="entry name" value="FERM_N"/>
    <property type="match status" value="1"/>
</dbReference>
<evidence type="ECO:0000256" key="4">
    <source>
        <dbReference type="ARBA" id="ARBA00022949"/>
    </source>
</evidence>
<dbReference type="InterPro" id="IPR019747">
    <property type="entry name" value="FERM_CS"/>
</dbReference>
<dbReference type="Pfam" id="PF00373">
    <property type="entry name" value="FERM_M"/>
    <property type="match status" value="1"/>
</dbReference>
<dbReference type="CDD" id="cd14473">
    <property type="entry name" value="FERM_B-lobe"/>
    <property type="match status" value="1"/>
</dbReference>
<proteinExistence type="predicted"/>
<dbReference type="FunFam" id="2.30.29.30:FF:000001">
    <property type="entry name" value="Erythrocyte membrane protein band 4.1"/>
    <property type="match status" value="1"/>
</dbReference>
<dbReference type="PRINTS" id="PR00935">
    <property type="entry name" value="BAND41"/>
</dbReference>
<dbReference type="Proteomes" id="UP000792457">
    <property type="component" value="Unassembled WGS sequence"/>
</dbReference>
<dbReference type="InterPro" id="IPR029071">
    <property type="entry name" value="Ubiquitin-like_domsf"/>
</dbReference>
<dbReference type="Gene3D" id="1.20.80.10">
    <property type="match status" value="1"/>
</dbReference>
<dbReference type="GO" id="GO:0008092">
    <property type="term" value="F:cytoskeletal protein binding"/>
    <property type="evidence" value="ECO:0007669"/>
    <property type="project" value="InterPro"/>
</dbReference>
<reference evidence="7" key="1">
    <citation type="submission" date="2013-04" db="EMBL/GenBank/DDBJ databases">
        <authorList>
            <person name="Qu J."/>
            <person name="Murali S.C."/>
            <person name="Bandaranaike D."/>
            <person name="Bellair M."/>
            <person name="Blankenburg K."/>
            <person name="Chao H."/>
            <person name="Dinh H."/>
            <person name="Doddapaneni H."/>
            <person name="Downs B."/>
            <person name="Dugan-Rocha S."/>
            <person name="Elkadiri S."/>
            <person name="Gnanaolivu R.D."/>
            <person name="Hernandez B."/>
            <person name="Javaid M."/>
            <person name="Jayaseelan J.C."/>
            <person name="Lee S."/>
            <person name="Li M."/>
            <person name="Ming W."/>
            <person name="Munidasa M."/>
            <person name="Muniz J."/>
            <person name="Nguyen L."/>
            <person name="Ongeri F."/>
            <person name="Osuji N."/>
            <person name="Pu L.-L."/>
            <person name="Puazo M."/>
            <person name="Qu C."/>
            <person name="Quiroz J."/>
            <person name="Raj R."/>
            <person name="Weissenberger G."/>
            <person name="Xin Y."/>
            <person name="Zou X."/>
            <person name="Han Y."/>
            <person name="Richards S."/>
            <person name="Worley K."/>
            <person name="Muzny D."/>
            <person name="Gibbs R."/>
        </authorList>
    </citation>
    <scope>NUCLEOTIDE SEQUENCE</scope>
    <source>
        <strain evidence="7">Sampled in the wild</strain>
    </source>
</reference>
<dbReference type="InterPro" id="IPR014352">
    <property type="entry name" value="FERM/acyl-CoA-bd_prot_sf"/>
</dbReference>
<organism evidence="7 8">
    <name type="scientific">Ladona fulva</name>
    <name type="common">Scarce chaser dragonfly</name>
    <name type="synonym">Libellula fulva</name>
    <dbReference type="NCBI Taxonomy" id="123851"/>
    <lineage>
        <taxon>Eukaryota</taxon>
        <taxon>Metazoa</taxon>
        <taxon>Ecdysozoa</taxon>
        <taxon>Arthropoda</taxon>
        <taxon>Hexapoda</taxon>
        <taxon>Insecta</taxon>
        <taxon>Pterygota</taxon>
        <taxon>Palaeoptera</taxon>
        <taxon>Odonata</taxon>
        <taxon>Epiprocta</taxon>
        <taxon>Anisoptera</taxon>
        <taxon>Libelluloidea</taxon>
        <taxon>Libellulidae</taxon>
        <taxon>Ladona</taxon>
    </lineage>
</organism>
<dbReference type="PANTHER" id="PTHR23280:SF21">
    <property type="entry name" value="PROTEIN 4.1 HOMOLOG"/>
    <property type="match status" value="1"/>
</dbReference>
<name>A0A8K0NU07_LADFU</name>
<dbReference type="GO" id="GO:0031032">
    <property type="term" value="P:actomyosin structure organization"/>
    <property type="evidence" value="ECO:0007669"/>
    <property type="project" value="TreeGrafter"/>
</dbReference>
<dbReference type="GO" id="GO:0005886">
    <property type="term" value="C:plasma membrane"/>
    <property type="evidence" value="ECO:0007669"/>
    <property type="project" value="TreeGrafter"/>
</dbReference>
<dbReference type="InterPro" id="IPR000798">
    <property type="entry name" value="Ez/rad/moesin-like"/>
</dbReference>
<protein>
    <recommendedName>
        <fullName evidence="2">Moesin/ezrin/radixin homolog 1</fullName>
    </recommendedName>
</protein>
<dbReference type="EMBL" id="KZ308203">
    <property type="protein sequence ID" value="KAG8224615.1"/>
    <property type="molecule type" value="Genomic_DNA"/>
</dbReference>
<keyword evidence="8" id="KW-1185">Reference proteome</keyword>
<evidence type="ECO:0000259" key="6">
    <source>
        <dbReference type="PROSITE" id="PS50057"/>
    </source>
</evidence>
<accession>A0A8K0NU07</accession>
<evidence type="ECO:0000313" key="7">
    <source>
        <dbReference type="EMBL" id="KAG8224615.1"/>
    </source>
</evidence>
<dbReference type="GO" id="GO:0005912">
    <property type="term" value="C:adherens junction"/>
    <property type="evidence" value="ECO:0007669"/>
    <property type="project" value="UniProtKB-SubCell"/>
</dbReference>
<dbReference type="InterPro" id="IPR019749">
    <property type="entry name" value="Band_41_domain"/>
</dbReference>
<sequence>MFLLIVDFNFVIFQRSGCGEGFLYSVCEQMNLLEKDYFGLTYEDHPNSRTWLDLEKRVTKFVKNEPWKFNFGVKFYPPDPAQLQEDITRYQLCLQIRNDILMGKLPCSFVTHALLGSYLVQSEVGDFDPEEHGNRAYLKEFRFAPNQGPELEEKVMELHKTHKGQTPAEAELHYVENAKKLAMYGVDLHPAKDSEGVDIMLGVCSSGLLVYRDRQYNNYCFIIFYRLRINRFAWPKILKISYKRHNFYVKIRPGEFEQYESTIGFKLANHRAAKKLWKACVEHHTFFRLMTPEPLQKTGLFPRFGSKFRYSGRTHYETKKSLIERPAPQFERSLSGRRLTSRSMDGEPPPSSVLLASDAGGGYSMDNLLLVECTLLMKSMRYPNDTQCLILQIIFLKWTALMRNNWKKKERQLKRRQK</sequence>
<reference evidence="7" key="2">
    <citation type="submission" date="2017-10" db="EMBL/GenBank/DDBJ databases">
        <title>Ladona fulva Genome sequencing and assembly.</title>
        <authorList>
            <person name="Murali S."/>
            <person name="Richards S."/>
            <person name="Bandaranaike D."/>
            <person name="Bellair M."/>
            <person name="Blankenburg K."/>
            <person name="Chao H."/>
            <person name="Dinh H."/>
            <person name="Doddapaneni H."/>
            <person name="Dugan-Rocha S."/>
            <person name="Elkadiri S."/>
            <person name="Gnanaolivu R."/>
            <person name="Hernandez B."/>
            <person name="Skinner E."/>
            <person name="Javaid M."/>
            <person name="Lee S."/>
            <person name="Li M."/>
            <person name="Ming W."/>
            <person name="Munidasa M."/>
            <person name="Muniz J."/>
            <person name="Nguyen L."/>
            <person name="Hughes D."/>
            <person name="Osuji N."/>
            <person name="Pu L.-L."/>
            <person name="Puazo M."/>
            <person name="Qu C."/>
            <person name="Quiroz J."/>
            <person name="Raj R."/>
            <person name="Weissenberger G."/>
            <person name="Xin Y."/>
            <person name="Zou X."/>
            <person name="Han Y."/>
            <person name="Worley K."/>
            <person name="Muzny D."/>
            <person name="Gibbs R."/>
        </authorList>
    </citation>
    <scope>NUCLEOTIDE SEQUENCE</scope>
    <source>
        <strain evidence="7">Sampled in the wild</strain>
    </source>
</reference>
<dbReference type="PRINTS" id="PR00661">
    <property type="entry name" value="ERMFAMILY"/>
</dbReference>
<dbReference type="InterPro" id="IPR035963">
    <property type="entry name" value="FERM_2"/>
</dbReference>
<dbReference type="PANTHER" id="PTHR23280">
    <property type="entry name" value="4.1 G PROTEIN"/>
    <property type="match status" value="1"/>
</dbReference>
<dbReference type="SUPFAM" id="SSF50729">
    <property type="entry name" value="PH domain-like"/>
    <property type="match status" value="1"/>
</dbReference>
<comment type="caution">
    <text evidence="7">The sequence shown here is derived from an EMBL/GenBank/DDBJ whole genome shotgun (WGS) entry which is preliminary data.</text>
</comment>
<dbReference type="SUPFAM" id="SSF54236">
    <property type="entry name" value="Ubiquitin-like"/>
    <property type="match status" value="1"/>
</dbReference>
<dbReference type="InterPro" id="IPR000299">
    <property type="entry name" value="FERM_domain"/>
</dbReference>
<dbReference type="OrthoDB" id="6589456at2759"/>
<dbReference type="InterPro" id="IPR018980">
    <property type="entry name" value="FERM_PH-like_C"/>
</dbReference>
<dbReference type="Gene3D" id="2.30.29.30">
    <property type="entry name" value="Pleckstrin-homology domain (PH domain)/Phosphotyrosine-binding domain (PTB)"/>
    <property type="match status" value="1"/>
</dbReference>
<dbReference type="InterPro" id="IPR011993">
    <property type="entry name" value="PH-like_dom_sf"/>
</dbReference>
<dbReference type="GO" id="GO:0009887">
    <property type="term" value="P:animal organ morphogenesis"/>
    <property type="evidence" value="ECO:0007669"/>
    <property type="project" value="UniProtKB-ARBA"/>
</dbReference>
<dbReference type="CDD" id="cd13184">
    <property type="entry name" value="FERM_C_4_1_family"/>
    <property type="match status" value="1"/>
</dbReference>
<dbReference type="AlphaFoldDB" id="A0A8K0NU07"/>
<dbReference type="GO" id="GO:0030182">
    <property type="term" value="P:neuron differentiation"/>
    <property type="evidence" value="ECO:0007669"/>
    <property type="project" value="UniProtKB-ARBA"/>
</dbReference>
<evidence type="ECO:0000313" key="8">
    <source>
        <dbReference type="Proteomes" id="UP000792457"/>
    </source>
</evidence>
<evidence type="ECO:0000256" key="3">
    <source>
        <dbReference type="ARBA" id="ARBA00022553"/>
    </source>
</evidence>
<dbReference type="Gene3D" id="3.10.20.90">
    <property type="entry name" value="Phosphatidylinositol 3-kinase Catalytic Subunit, Chain A, domain 1"/>
    <property type="match status" value="1"/>
</dbReference>
<dbReference type="GO" id="GO:0005856">
    <property type="term" value="C:cytoskeleton"/>
    <property type="evidence" value="ECO:0007669"/>
    <property type="project" value="TreeGrafter"/>
</dbReference>
<dbReference type="InterPro" id="IPR018979">
    <property type="entry name" value="FERM_N"/>
</dbReference>
<dbReference type="PROSITE" id="PS50057">
    <property type="entry name" value="FERM_3"/>
    <property type="match status" value="1"/>
</dbReference>
<dbReference type="SMART" id="SM01195">
    <property type="entry name" value="FA"/>
    <property type="match status" value="1"/>
</dbReference>
<feature type="domain" description="FERM" evidence="6">
    <location>
        <begin position="1"/>
        <end position="291"/>
    </location>
</feature>
<keyword evidence="3" id="KW-0597">Phosphoprotein</keyword>
<evidence type="ECO:0000256" key="2">
    <source>
        <dbReference type="ARBA" id="ARBA00022025"/>
    </source>
</evidence>
<dbReference type="SUPFAM" id="SSF47031">
    <property type="entry name" value="Second domain of FERM"/>
    <property type="match status" value="1"/>
</dbReference>
<gene>
    <name evidence="7" type="ORF">J437_LFUL005783</name>
</gene>
<dbReference type="FunFam" id="1.20.80.10:FF:000001">
    <property type="entry name" value="Erythrocyte membrane protein band 4.1"/>
    <property type="match status" value="1"/>
</dbReference>
<dbReference type="Pfam" id="PF09380">
    <property type="entry name" value="FERM_C"/>
    <property type="match status" value="1"/>
</dbReference>
<dbReference type="Pfam" id="PF08736">
    <property type="entry name" value="FA"/>
    <property type="match status" value="1"/>
</dbReference>
<keyword evidence="4" id="KW-0965">Cell junction</keyword>
<dbReference type="InterPro" id="IPR014847">
    <property type="entry name" value="FA"/>
</dbReference>
<dbReference type="PROSITE" id="PS00661">
    <property type="entry name" value="FERM_2"/>
    <property type="match status" value="1"/>
</dbReference>